<dbReference type="RefSeq" id="XP_002675360.1">
    <property type="nucleotide sequence ID" value="XM_002675314.1"/>
</dbReference>
<protein>
    <submittedName>
        <fullName evidence="6">Predicted protein</fullName>
    </submittedName>
</protein>
<evidence type="ECO:0000256" key="2">
    <source>
        <dbReference type="ARBA" id="ARBA00022771"/>
    </source>
</evidence>
<keyword evidence="7" id="KW-1185">Reference proteome</keyword>
<accession>D2VKL4</accession>
<dbReference type="PROSITE" id="PS50865">
    <property type="entry name" value="ZF_MYND_2"/>
    <property type="match status" value="1"/>
</dbReference>
<evidence type="ECO:0000259" key="5">
    <source>
        <dbReference type="PROSITE" id="PS50865"/>
    </source>
</evidence>
<dbReference type="OrthoDB" id="341421at2759"/>
<proteinExistence type="predicted"/>
<gene>
    <name evidence="6" type="ORF">NAEGRDRAFT_50318</name>
</gene>
<dbReference type="EMBL" id="GG738878">
    <property type="protein sequence ID" value="EFC42616.1"/>
    <property type="molecule type" value="Genomic_DNA"/>
</dbReference>
<dbReference type="PROSITE" id="PS01360">
    <property type="entry name" value="ZF_MYND_1"/>
    <property type="match status" value="1"/>
</dbReference>
<name>D2VKL4_NAEGR</name>
<dbReference type="VEuPathDB" id="AmoebaDB:NAEGRDRAFT_50318"/>
<dbReference type="Gene3D" id="6.10.140.2220">
    <property type="match status" value="1"/>
</dbReference>
<organism evidence="7">
    <name type="scientific">Naegleria gruberi</name>
    <name type="common">Amoeba</name>
    <dbReference type="NCBI Taxonomy" id="5762"/>
    <lineage>
        <taxon>Eukaryota</taxon>
        <taxon>Discoba</taxon>
        <taxon>Heterolobosea</taxon>
        <taxon>Tetramitia</taxon>
        <taxon>Eutetramitia</taxon>
        <taxon>Vahlkampfiidae</taxon>
        <taxon>Naegleria</taxon>
    </lineage>
</organism>
<dbReference type="GeneID" id="8852050"/>
<dbReference type="Proteomes" id="UP000006671">
    <property type="component" value="Unassembled WGS sequence"/>
</dbReference>
<dbReference type="InterPro" id="IPR002893">
    <property type="entry name" value="Znf_MYND"/>
</dbReference>
<feature type="domain" description="MYND-type" evidence="5">
    <location>
        <begin position="574"/>
        <end position="616"/>
    </location>
</feature>
<dbReference type="InParanoid" id="D2VKL4"/>
<dbReference type="KEGG" id="ngr:NAEGRDRAFT_50318"/>
<sequence length="618" mass="70899">MLVEKYNNSIPADMQKIMEQRSMEVRKRIIENNNSKKVKKIILRDGKFNADNVESIAQLIDRAALKMNSKTLNMEEIFDLISDFELEDLTEVDSYCTAKEIVTACLKPGKQNDTNIGLERVVDDKYIKKGLIWHLLYVPTHGVRDASDCKKLKYCPSPELRDYAIHVYEVFDSCSPIVIERATYKQKHEKFGFGLELLRGLCVAIIQAKSNTTPQRPQFLPDKLMIYGVDYFRSKAEAVLNYGLITKLPAFNNVMLLSRDEIPGMITMSLELANSMASPEHPFIKSPGLRSALISRGENFSLEFGRNLFEAMAELASLEPWKYISIIYPLHVSITHSKFSNNMEVNPSETLKRLLKNDDLSLEGLEYMNGKERVVCVMGCTDPNATGFSILKNMSEFSKFVRNPNLISEIPSVQYGPITNISFQDLDDIKAYSWPIHKGRTYSYYPFVVTILKNFFITMDRTLLRRTELKDLKWIEAFCRGLSQFIRKCVKHPPLSGLEDKTNFLVTDEFSKTGIKIQTTDGEAFVKIIVGRDKDDVVKKYQFHAEDEEEAEQKMVEITKEWKREAENEKPKVCAVCGATQAEGSKKLLVCGKCKKVHYCSRECQEKDWKTHKKECQK</sequence>
<dbReference type="GO" id="GO:0008270">
    <property type="term" value="F:zinc ion binding"/>
    <property type="evidence" value="ECO:0007669"/>
    <property type="project" value="UniProtKB-KW"/>
</dbReference>
<dbReference type="AlphaFoldDB" id="D2VKL4"/>
<dbReference type="OMA" id="RKERIIC"/>
<keyword evidence="3" id="KW-0862">Zinc</keyword>
<evidence type="ECO:0000256" key="3">
    <source>
        <dbReference type="ARBA" id="ARBA00022833"/>
    </source>
</evidence>
<dbReference type="SUPFAM" id="SSF144232">
    <property type="entry name" value="HIT/MYND zinc finger-like"/>
    <property type="match status" value="1"/>
</dbReference>
<reference evidence="6 7" key="1">
    <citation type="journal article" date="2010" name="Cell">
        <title>The genome of Naegleria gruberi illuminates early eukaryotic versatility.</title>
        <authorList>
            <person name="Fritz-Laylin L.K."/>
            <person name="Prochnik S.E."/>
            <person name="Ginger M.L."/>
            <person name="Dacks J.B."/>
            <person name="Carpenter M.L."/>
            <person name="Field M.C."/>
            <person name="Kuo A."/>
            <person name="Paredez A."/>
            <person name="Chapman J."/>
            <person name="Pham J."/>
            <person name="Shu S."/>
            <person name="Neupane R."/>
            <person name="Cipriano M."/>
            <person name="Mancuso J."/>
            <person name="Tu H."/>
            <person name="Salamov A."/>
            <person name="Lindquist E."/>
            <person name="Shapiro H."/>
            <person name="Lucas S."/>
            <person name="Grigoriev I.V."/>
            <person name="Cande W.Z."/>
            <person name="Fulton C."/>
            <person name="Rokhsar D.S."/>
            <person name="Dawson S.C."/>
        </authorList>
    </citation>
    <scope>NUCLEOTIDE SEQUENCE [LARGE SCALE GENOMIC DNA]</scope>
    <source>
        <strain evidence="6 7">NEG-M</strain>
    </source>
</reference>
<evidence type="ECO:0000313" key="6">
    <source>
        <dbReference type="EMBL" id="EFC42616.1"/>
    </source>
</evidence>
<evidence type="ECO:0000256" key="1">
    <source>
        <dbReference type="ARBA" id="ARBA00022723"/>
    </source>
</evidence>
<keyword evidence="2 4" id="KW-0863">Zinc-finger</keyword>
<evidence type="ECO:0000256" key="4">
    <source>
        <dbReference type="PROSITE-ProRule" id="PRU00134"/>
    </source>
</evidence>
<keyword evidence="1" id="KW-0479">Metal-binding</keyword>
<dbReference type="Pfam" id="PF01753">
    <property type="entry name" value="zf-MYND"/>
    <property type="match status" value="1"/>
</dbReference>
<evidence type="ECO:0000313" key="7">
    <source>
        <dbReference type="Proteomes" id="UP000006671"/>
    </source>
</evidence>